<evidence type="ECO:0000313" key="1">
    <source>
        <dbReference type="EMBL" id="RZU52670.1"/>
    </source>
</evidence>
<proteinExistence type="predicted"/>
<organism evidence="1 2">
    <name type="scientific">Krasilnikovia cinnamomea</name>
    <dbReference type="NCBI Taxonomy" id="349313"/>
    <lineage>
        <taxon>Bacteria</taxon>
        <taxon>Bacillati</taxon>
        <taxon>Actinomycetota</taxon>
        <taxon>Actinomycetes</taxon>
        <taxon>Micromonosporales</taxon>
        <taxon>Micromonosporaceae</taxon>
        <taxon>Krasilnikovia</taxon>
    </lineage>
</organism>
<sequence length="88" mass="9170">MGGGLVAPDAVMPEASRRDDAVARWVAGLVGRETDPAFPVVALGKRIAVACGADVLGLTGEEYAALAERARAAANADVKPRKGERERR</sequence>
<protein>
    <submittedName>
        <fullName evidence="1">Uncharacterized protein</fullName>
    </submittedName>
</protein>
<accession>A0A4Q7ZNQ2</accession>
<evidence type="ECO:0000313" key="2">
    <source>
        <dbReference type="Proteomes" id="UP000292564"/>
    </source>
</evidence>
<gene>
    <name evidence="1" type="ORF">EV385_4548</name>
</gene>
<dbReference type="AlphaFoldDB" id="A0A4Q7ZNQ2"/>
<name>A0A4Q7ZNQ2_9ACTN</name>
<reference evidence="1 2" key="1">
    <citation type="submission" date="2019-02" db="EMBL/GenBank/DDBJ databases">
        <title>Sequencing the genomes of 1000 actinobacteria strains.</title>
        <authorList>
            <person name="Klenk H.-P."/>
        </authorList>
    </citation>
    <scope>NUCLEOTIDE SEQUENCE [LARGE SCALE GENOMIC DNA]</scope>
    <source>
        <strain evidence="1 2">DSM 45162</strain>
    </source>
</reference>
<dbReference type="EMBL" id="SHKY01000001">
    <property type="protein sequence ID" value="RZU52670.1"/>
    <property type="molecule type" value="Genomic_DNA"/>
</dbReference>
<keyword evidence="2" id="KW-1185">Reference proteome</keyword>
<dbReference type="Proteomes" id="UP000292564">
    <property type="component" value="Unassembled WGS sequence"/>
</dbReference>
<comment type="caution">
    <text evidence="1">The sequence shown here is derived from an EMBL/GenBank/DDBJ whole genome shotgun (WGS) entry which is preliminary data.</text>
</comment>